<reference evidence="1 2" key="1">
    <citation type="submission" date="2019-11" db="EMBL/GenBank/DDBJ databases">
        <title>Winogradskyella ouciana sp. nov., isolated from the hadal seawater of the Mariana Trench.</title>
        <authorList>
            <person name="Liu R."/>
        </authorList>
    </citation>
    <scope>NUCLEOTIDE SEQUENCE [LARGE SCALE GENOMIC DNA]</scope>
    <source>
        <strain evidence="1 2">ZXX205</strain>
    </source>
</reference>
<gene>
    <name evidence="1" type="ORF">F1003_16250</name>
</gene>
<feature type="non-terminal residue" evidence="1">
    <location>
        <position position="1"/>
    </location>
</feature>
<proteinExistence type="predicted"/>
<organism evidence="1 2">
    <name type="scientific">Winogradskyella ouciana</name>
    <dbReference type="NCBI Taxonomy" id="2608631"/>
    <lineage>
        <taxon>Bacteria</taxon>
        <taxon>Pseudomonadati</taxon>
        <taxon>Bacteroidota</taxon>
        <taxon>Flavobacteriia</taxon>
        <taxon>Flavobacteriales</taxon>
        <taxon>Flavobacteriaceae</taxon>
        <taxon>Winogradskyella</taxon>
    </lineage>
</organism>
<evidence type="ECO:0000313" key="1">
    <source>
        <dbReference type="EMBL" id="MTE28470.1"/>
    </source>
</evidence>
<dbReference type="Proteomes" id="UP000447545">
    <property type="component" value="Unassembled WGS sequence"/>
</dbReference>
<sequence>QYLFSNDNEEQPFSRREYEQTVMSGKYKSRMMGFGSERDFDQPGYYIRNALFPKQREELRADQTPKIDTMVYKIDKDNLLK</sequence>
<name>A0A7K1GGP4_9FLAO</name>
<keyword evidence="2" id="KW-1185">Reference proteome</keyword>
<dbReference type="EMBL" id="WJYA01000257">
    <property type="protein sequence ID" value="MTE28470.1"/>
    <property type="molecule type" value="Genomic_DNA"/>
</dbReference>
<accession>A0A7K1GGP4</accession>
<comment type="caution">
    <text evidence="1">The sequence shown here is derived from an EMBL/GenBank/DDBJ whole genome shotgun (WGS) entry which is preliminary data.</text>
</comment>
<feature type="non-terminal residue" evidence="1">
    <location>
        <position position="81"/>
    </location>
</feature>
<protein>
    <submittedName>
        <fullName evidence="1">FMN-binding glutamate synthase family protein</fullName>
    </submittedName>
</protein>
<evidence type="ECO:0000313" key="2">
    <source>
        <dbReference type="Proteomes" id="UP000447545"/>
    </source>
</evidence>
<dbReference type="AlphaFoldDB" id="A0A7K1GGP4"/>